<gene>
    <name evidence="2" type="ORF">M9Y10_017830</name>
</gene>
<sequence length="188" mass="21432">MGQREDHIVPVFISLIGLFISSILNLIQMCCHHDRPFQLMSTMNLRLNIVLGITAPFIFIGEFILFVFISHFDFISTNQTLSDFFFLVIPIIPLIFGCCASFQNIKLTSQKSRSRMVNDFVHVANEDEQMLLATQMEGIPLTSGPIIENDEAFDLINKHYKPIYITSIASLVSDVIFSIPWLLHIFFG</sequence>
<name>A0ABR2HUX0_9EUKA</name>
<keyword evidence="1" id="KW-0812">Transmembrane</keyword>
<evidence type="ECO:0000313" key="2">
    <source>
        <dbReference type="EMBL" id="KAK8852838.1"/>
    </source>
</evidence>
<comment type="caution">
    <text evidence="2">The sequence shown here is derived from an EMBL/GenBank/DDBJ whole genome shotgun (WGS) entry which is preliminary data.</text>
</comment>
<evidence type="ECO:0000256" key="1">
    <source>
        <dbReference type="SAM" id="Phobius"/>
    </source>
</evidence>
<reference evidence="2 3" key="1">
    <citation type="submission" date="2024-04" db="EMBL/GenBank/DDBJ databases">
        <title>Tritrichomonas musculus Genome.</title>
        <authorList>
            <person name="Alves-Ferreira E."/>
            <person name="Grigg M."/>
            <person name="Lorenzi H."/>
            <person name="Galac M."/>
        </authorList>
    </citation>
    <scope>NUCLEOTIDE SEQUENCE [LARGE SCALE GENOMIC DNA]</scope>
    <source>
        <strain evidence="2 3">EAF2021</strain>
    </source>
</reference>
<accession>A0ABR2HUX0</accession>
<feature type="transmembrane region" description="Helical" evidence="1">
    <location>
        <begin position="163"/>
        <end position="187"/>
    </location>
</feature>
<organism evidence="2 3">
    <name type="scientific">Tritrichomonas musculus</name>
    <dbReference type="NCBI Taxonomy" id="1915356"/>
    <lineage>
        <taxon>Eukaryota</taxon>
        <taxon>Metamonada</taxon>
        <taxon>Parabasalia</taxon>
        <taxon>Tritrichomonadida</taxon>
        <taxon>Tritrichomonadidae</taxon>
        <taxon>Tritrichomonas</taxon>
    </lineage>
</organism>
<evidence type="ECO:0008006" key="4">
    <source>
        <dbReference type="Google" id="ProtNLM"/>
    </source>
</evidence>
<evidence type="ECO:0000313" key="3">
    <source>
        <dbReference type="Proteomes" id="UP001470230"/>
    </source>
</evidence>
<feature type="transmembrane region" description="Helical" evidence="1">
    <location>
        <begin position="84"/>
        <end position="105"/>
    </location>
</feature>
<dbReference type="EMBL" id="JAPFFF010000023">
    <property type="protein sequence ID" value="KAK8852838.1"/>
    <property type="molecule type" value="Genomic_DNA"/>
</dbReference>
<feature type="transmembrane region" description="Helical" evidence="1">
    <location>
        <begin position="47"/>
        <end position="72"/>
    </location>
</feature>
<feature type="transmembrane region" description="Helical" evidence="1">
    <location>
        <begin position="7"/>
        <end position="27"/>
    </location>
</feature>
<protein>
    <recommendedName>
        <fullName evidence="4">G protein-coupled receptor</fullName>
    </recommendedName>
</protein>
<keyword evidence="1" id="KW-1133">Transmembrane helix</keyword>
<dbReference type="Proteomes" id="UP001470230">
    <property type="component" value="Unassembled WGS sequence"/>
</dbReference>
<keyword evidence="3" id="KW-1185">Reference proteome</keyword>
<keyword evidence="1" id="KW-0472">Membrane</keyword>
<proteinExistence type="predicted"/>